<organism evidence="2 3">
    <name type="scientific">Xanthomonas perforans</name>
    <dbReference type="NCBI Taxonomy" id="442694"/>
    <lineage>
        <taxon>Bacteria</taxon>
        <taxon>Pseudomonadati</taxon>
        <taxon>Pseudomonadota</taxon>
        <taxon>Gammaproteobacteria</taxon>
        <taxon>Lysobacterales</taxon>
        <taxon>Lysobacteraceae</taxon>
        <taxon>Xanthomonas</taxon>
    </lineage>
</organism>
<dbReference type="Proteomes" id="UP000471082">
    <property type="component" value="Unassembled WGS sequence"/>
</dbReference>
<gene>
    <name evidence="2" type="ORF">G3W61_14280</name>
</gene>
<proteinExistence type="predicted"/>
<keyword evidence="2" id="KW-0378">Hydrolase</keyword>
<dbReference type="AlphaFoldDB" id="A0A7X5S8Q4"/>
<evidence type="ECO:0000313" key="3">
    <source>
        <dbReference type="Proteomes" id="UP000471082"/>
    </source>
</evidence>
<comment type="caution">
    <text evidence="2">The sequence shown here is derived from an EMBL/GenBank/DDBJ whole genome shotgun (WGS) entry which is preliminary data.</text>
</comment>
<dbReference type="PANTHER" id="PTHR47799:SF1">
    <property type="entry name" value="OMEGA-AMIDASE YAFV"/>
    <property type="match status" value="1"/>
</dbReference>
<dbReference type="InterPro" id="IPR003010">
    <property type="entry name" value="C-N_Hydrolase"/>
</dbReference>
<feature type="domain" description="CN hydrolase" evidence="1">
    <location>
        <begin position="1"/>
        <end position="56"/>
    </location>
</feature>
<dbReference type="GO" id="GO:0050152">
    <property type="term" value="F:omega-amidase activity"/>
    <property type="evidence" value="ECO:0007669"/>
    <property type="project" value="TreeGrafter"/>
</dbReference>
<dbReference type="PROSITE" id="PS50263">
    <property type="entry name" value="CN_HYDROLASE"/>
    <property type="match status" value="1"/>
</dbReference>
<dbReference type="PANTHER" id="PTHR47799">
    <property type="entry name" value="OMEGA-AMIDASE YAFV"/>
    <property type="match status" value="1"/>
</dbReference>
<accession>A0A7X5S8Q4</accession>
<dbReference type="EMBL" id="JAAGYU010000063">
    <property type="protein sequence ID" value="NEL77403.1"/>
    <property type="molecule type" value="Genomic_DNA"/>
</dbReference>
<dbReference type="Pfam" id="PF00795">
    <property type="entry name" value="CN_hydrolase"/>
    <property type="match status" value="1"/>
</dbReference>
<dbReference type="InterPro" id="IPR036526">
    <property type="entry name" value="C-N_Hydrolase_sf"/>
</dbReference>
<dbReference type="SUPFAM" id="SSF56317">
    <property type="entry name" value="Carbon-nitrogen hydrolase"/>
    <property type="match status" value="1"/>
</dbReference>
<reference evidence="2 3" key="1">
    <citation type="submission" date="2019-11" db="EMBL/GenBank/DDBJ databases">
        <title>Genome-resolved metagenomics to study the prevalence of co-infection and intraspecific heterogeneity among plant pathogen metapopulations.</title>
        <authorList>
            <person name="Newberry E."/>
            <person name="Bhandari R."/>
            <person name="Kemble J."/>
            <person name="Sikora E."/>
            <person name="Potnis N."/>
        </authorList>
    </citation>
    <scope>NUCLEOTIDE SEQUENCE [LARGE SCALE GENOMIC DNA]</scope>
    <source>
        <strain evidence="2">Xp_Tom_Tuscaloosa_18b</strain>
    </source>
</reference>
<protein>
    <submittedName>
        <fullName evidence="2">Amidohydrolase</fullName>
    </submittedName>
</protein>
<evidence type="ECO:0000313" key="2">
    <source>
        <dbReference type="EMBL" id="NEL77403.1"/>
    </source>
</evidence>
<dbReference type="Gene3D" id="3.60.110.10">
    <property type="entry name" value="Carbon-nitrogen hydrolase"/>
    <property type="match status" value="1"/>
</dbReference>
<sequence>RARAIENLCFVAAVNRIGIDGNQLHYAGDSAVIDFLGQPQVEIREREQVVTTTISATALAEHRARFPAMLDADRFEIGD</sequence>
<name>A0A7X5S8Q4_XANPE</name>
<feature type="non-terminal residue" evidence="2">
    <location>
        <position position="1"/>
    </location>
</feature>
<dbReference type="GO" id="GO:0106008">
    <property type="term" value="F:2-oxoglutaramate amidase activity"/>
    <property type="evidence" value="ECO:0007669"/>
    <property type="project" value="TreeGrafter"/>
</dbReference>
<evidence type="ECO:0000259" key="1">
    <source>
        <dbReference type="PROSITE" id="PS50263"/>
    </source>
</evidence>
<dbReference type="InterPro" id="IPR052737">
    <property type="entry name" value="Omega-amidase_YafV"/>
</dbReference>